<dbReference type="Pfam" id="PF13190">
    <property type="entry name" value="PDGLE"/>
    <property type="match status" value="1"/>
</dbReference>
<reference evidence="9 10" key="1">
    <citation type="submission" date="2016-09" db="EMBL/GenBank/DDBJ databases">
        <title>Complete genome of Desulfosporosinus sp. OL.</title>
        <authorList>
            <person name="Mardanov A."/>
            <person name="Beletsky A."/>
            <person name="Panova A."/>
            <person name="Karnachuk O."/>
            <person name="Ravin N."/>
        </authorList>
    </citation>
    <scope>NUCLEOTIDE SEQUENCE [LARGE SCALE GENOMIC DNA]</scope>
    <source>
        <strain evidence="9 10">OL</strain>
    </source>
</reference>
<keyword evidence="3" id="KW-1003">Cell membrane</keyword>
<evidence type="ECO:0000313" key="9">
    <source>
        <dbReference type="EMBL" id="OLN33100.1"/>
    </source>
</evidence>
<dbReference type="NCBIfam" id="NF008873">
    <property type="entry name" value="PRK11909.1"/>
    <property type="match status" value="1"/>
</dbReference>
<feature type="transmembrane region" description="Helical" evidence="7">
    <location>
        <begin position="239"/>
        <end position="261"/>
    </location>
</feature>
<feature type="transmembrane region" description="Helical" evidence="7">
    <location>
        <begin position="39"/>
        <end position="60"/>
    </location>
</feature>
<evidence type="ECO:0000313" key="10">
    <source>
        <dbReference type="Proteomes" id="UP000186102"/>
    </source>
</evidence>
<evidence type="ECO:0000256" key="2">
    <source>
        <dbReference type="ARBA" id="ARBA00022448"/>
    </source>
</evidence>
<feature type="transmembrane region" description="Helical" evidence="7">
    <location>
        <begin position="185"/>
        <end position="213"/>
    </location>
</feature>
<sequence>MHIPDGYLSPQTDAVLGIASAITAAVAASKTASTVRAKYIPMLSVGAAFSFTIMMFNVPIPDGTTAHAVGGSLLAVILGPWAAMISVSIALIIQALFFGDGGILALGANIFNMGVALPFVSYGIYQLIAGKSDILSKRRMIGAGIAGYIGINMAALCAGIEFGLQPMLFHAANGTPLYSPYGLGVAIPAMAFAHITIAGPVEGVVTGLVIAYLQRSNPVLLQMRADSEKSASPIQYGRYIAGLIVIALLTPLGLLASGTAWGEWGGEDLQAKLGFVPTGLKKLGDFWNHILFKDYGIAGFDQSFWQQALGYIISAFFALLVIGIIGFAIQRFTRKSEGHT</sequence>
<dbReference type="STRING" id="1888891.DSOL_0827"/>
<name>A0A1Q8R112_9FIRM</name>
<dbReference type="PANTHER" id="PTHR34229:SF1">
    <property type="entry name" value="METAL TRANSPORT PROTEIN HI_1621-RELATED"/>
    <property type="match status" value="1"/>
</dbReference>
<evidence type="ECO:0000256" key="1">
    <source>
        <dbReference type="ARBA" id="ARBA00004651"/>
    </source>
</evidence>
<dbReference type="GO" id="GO:0000041">
    <property type="term" value="P:transition metal ion transport"/>
    <property type="evidence" value="ECO:0007669"/>
    <property type="project" value="InterPro"/>
</dbReference>
<evidence type="ECO:0000256" key="7">
    <source>
        <dbReference type="SAM" id="Phobius"/>
    </source>
</evidence>
<feature type="domain" description="PDGLE" evidence="8">
    <location>
        <begin position="240"/>
        <end position="332"/>
    </location>
</feature>
<comment type="subcellular location">
    <subcellularLocation>
        <location evidence="1">Cell membrane</location>
        <topology evidence="1">Multi-pass membrane protein</topology>
    </subcellularLocation>
</comment>
<keyword evidence="5 7" id="KW-1133">Transmembrane helix</keyword>
<dbReference type="AlphaFoldDB" id="A0A1Q8R112"/>
<feature type="transmembrane region" description="Helical" evidence="7">
    <location>
        <begin position="308"/>
        <end position="329"/>
    </location>
</feature>
<keyword evidence="6 7" id="KW-0472">Membrane</keyword>
<dbReference type="Proteomes" id="UP000186102">
    <property type="component" value="Unassembled WGS sequence"/>
</dbReference>
<keyword evidence="2" id="KW-0813">Transport</keyword>
<dbReference type="InterPro" id="IPR002751">
    <property type="entry name" value="CbiM/NikMN"/>
</dbReference>
<protein>
    <submittedName>
        <fullName evidence="9">Substrate-specific component NikM of nickel ECF transporter</fullName>
    </submittedName>
</protein>
<proteinExistence type="predicted"/>
<evidence type="ECO:0000256" key="6">
    <source>
        <dbReference type="ARBA" id="ARBA00023136"/>
    </source>
</evidence>
<accession>A0A1Q8R112</accession>
<dbReference type="GO" id="GO:0005886">
    <property type="term" value="C:plasma membrane"/>
    <property type="evidence" value="ECO:0007669"/>
    <property type="project" value="UniProtKB-SubCell"/>
</dbReference>
<dbReference type="EMBL" id="MLBF01000004">
    <property type="protein sequence ID" value="OLN33100.1"/>
    <property type="molecule type" value="Genomic_DNA"/>
</dbReference>
<keyword evidence="10" id="KW-1185">Reference proteome</keyword>
<dbReference type="RefSeq" id="WP_075363631.1">
    <property type="nucleotide sequence ID" value="NZ_MLBF01000004.1"/>
</dbReference>
<organism evidence="9 10">
    <name type="scientific">Desulfosporosinus metallidurans</name>
    <dbReference type="NCBI Taxonomy" id="1888891"/>
    <lineage>
        <taxon>Bacteria</taxon>
        <taxon>Bacillati</taxon>
        <taxon>Bacillota</taxon>
        <taxon>Clostridia</taxon>
        <taxon>Eubacteriales</taxon>
        <taxon>Desulfitobacteriaceae</taxon>
        <taxon>Desulfosporosinus</taxon>
    </lineage>
</organism>
<feature type="transmembrane region" description="Helical" evidence="7">
    <location>
        <begin position="103"/>
        <end position="128"/>
    </location>
</feature>
<dbReference type="InterPro" id="IPR025937">
    <property type="entry name" value="PDGLE_dom"/>
</dbReference>
<evidence type="ECO:0000256" key="3">
    <source>
        <dbReference type="ARBA" id="ARBA00022475"/>
    </source>
</evidence>
<gene>
    <name evidence="9" type="ORF">DSOL_0827</name>
</gene>
<dbReference type="Gene3D" id="1.10.1760.20">
    <property type="match status" value="1"/>
</dbReference>
<dbReference type="Pfam" id="PF01891">
    <property type="entry name" value="CbiM"/>
    <property type="match status" value="1"/>
</dbReference>
<feature type="transmembrane region" description="Helical" evidence="7">
    <location>
        <begin position="72"/>
        <end position="97"/>
    </location>
</feature>
<feature type="transmembrane region" description="Helical" evidence="7">
    <location>
        <begin position="140"/>
        <end position="165"/>
    </location>
</feature>
<evidence type="ECO:0000256" key="5">
    <source>
        <dbReference type="ARBA" id="ARBA00022989"/>
    </source>
</evidence>
<dbReference type="OrthoDB" id="5395048at2"/>
<comment type="caution">
    <text evidence="9">The sequence shown here is derived from an EMBL/GenBank/DDBJ whole genome shotgun (WGS) entry which is preliminary data.</text>
</comment>
<evidence type="ECO:0000256" key="4">
    <source>
        <dbReference type="ARBA" id="ARBA00022692"/>
    </source>
</evidence>
<evidence type="ECO:0000259" key="8">
    <source>
        <dbReference type="Pfam" id="PF13190"/>
    </source>
</evidence>
<dbReference type="PANTHER" id="PTHR34229">
    <property type="entry name" value="METAL TRANSPORT PROTEIN HI_1621-RELATED"/>
    <property type="match status" value="1"/>
</dbReference>
<keyword evidence="4 7" id="KW-0812">Transmembrane</keyword>